<dbReference type="Pfam" id="PF01593">
    <property type="entry name" value="Amino_oxidase"/>
    <property type="match status" value="1"/>
</dbReference>
<dbReference type="Gene3D" id="1.10.405.10">
    <property type="entry name" value="Guanine Nucleotide Dissociation Inhibitor, domain 1"/>
    <property type="match status" value="1"/>
</dbReference>
<dbReference type="InterPro" id="IPR002937">
    <property type="entry name" value="Amino_oxidase"/>
</dbReference>
<dbReference type="PRINTS" id="PR00757">
    <property type="entry name" value="AMINEOXDASEF"/>
</dbReference>
<dbReference type="InterPro" id="IPR001613">
    <property type="entry name" value="Flavin_amine_oxidase"/>
</dbReference>
<feature type="binding site" evidence="5">
    <location>
        <position position="348"/>
    </location>
    <ligand>
        <name>substrate</name>
    </ligand>
</feature>
<comment type="catalytic activity">
    <reaction evidence="4">
        <text>a secondary aliphatic amine + O2 + H2O = a primary amine + an aldehyde + H2O2</text>
        <dbReference type="Rhea" id="RHEA:26414"/>
        <dbReference type="ChEBI" id="CHEBI:15377"/>
        <dbReference type="ChEBI" id="CHEBI:15379"/>
        <dbReference type="ChEBI" id="CHEBI:16240"/>
        <dbReference type="ChEBI" id="CHEBI:17478"/>
        <dbReference type="ChEBI" id="CHEBI:58855"/>
        <dbReference type="ChEBI" id="CHEBI:65296"/>
        <dbReference type="EC" id="1.4.3.4"/>
    </reaction>
</comment>
<evidence type="ECO:0000259" key="7">
    <source>
        <dbReference type="Pfam" id="PF01593"/>
    </source>
</evidence>
<comment type="cofactor">
    <cofactor evidence="1 6">
        <name>FAD</name>
        <dbReference type="ChEBI" id="CHEBI:57692"/>
    </cofactor>
</comment>
<protein>
    <recommendedName>
        <fullName evidence="6">Amine oxidase</fullName>
        <ecNumber evidence="6">1.4.3.-</ecNumber>
    </recommendedName>
</protein>
<feature type="binding site" evidence="5">
    <location>
        <position position="240"/>
    </location>
    <ligand>
        <name>FAD</name>
        <dbReference type="ChEBI" id="CHEBI:57692"/>
    </ligand>
</feature>
<dbReference type="EC" id="1.4.3.-" evidence="6"/>
<keyword evidence="6" id="KW-0285">Flavoprotein</keyword>
<evidence type="ECO:0000313" key="8">
    <source>
        <dbReference type="EMBL" id="KAF0852828.1"/>
    </source>
</evidence>
<evidence type="ECO:0000256" key="1">
    <source>
        <dbReference type="ARBA" id="ARBA00001974"/>
    </source>
</evidence>
<evidence type="ECO:0000256" key="4">
    <source>
        <dbReference type="ARBA" id="ARBA00048448"/>
    </source>
</evidence>
<keyword evidence="3 6" id="KW-0560">Oxidoreductase</keyword>
<proteinExistence type="inferred from homology"/>
<comment type="caution">
    <text evidence="8">The sequence shown here is derived from an EMBL/GenBank/DDBJ whole genome shotgun (WGS) entry which is preliminary data.</text>
</comment>
<gene>
    <name evidence="8" type="ORF">ANDGO_04403</name>
</gene>
<sequence length="460" mass="50635">MFDVVVVGAGLSGLSAARHLVACGKSVLVLESRDRVGGRLHSISGDFDNKGPLESTLRIDVGGQWVGPSQRHVLELLKELSLEISPQFEDGKSVLQFGGSVSSYKGTIPPLPFYSLVDLQLCIWKLDALAKTVPCHEPWKCAKAGELDAVTVETWIQKNSWSGRVAEYLRLAIRAVFTSEPGELSLLFVLFYISSAGGLMKLLDVKDGAQESKIVGGAQQLAERLAELVGSEWIRLNSPVQSVVLERERDVYCVRTTTGECYEGQSVIVAIPPALCPRIRFSPLLPANREQLHQRMPMGSCTKVHVVYSSAFWRNLGFCGSCVSDSGPLTMMYDSSIPEKQYYSIVGFIVANNSRQWSEKTQFERKTAVLLQLELLFGSTDALHPLAYVEKNWAEEEWTRGCYVGTMGPGTMTSFGKDLRKPVGRVFWAGTETAEEWNGYMSGAIEAGHRAANEALCHQS</sequence>
<feature type="binding site" evidence="5">
    <location>
        <position position="12"/>
    </location>
    <ligand>
        <name>FAD</name>
        <dbReference type="ChEBI" id="CHEBI:57692"/>
    </ligand>
</feature>
<evidence type="ECO:0000256" key="6">
    <source>
        <dbReference type="RuleBase" id="RU362067"/>
    </source>
</evidence>
<organism evidence="8 9">
    <name type="scientific">Andalucia godoyi</name>
    <name type="common">Flagellate</name>
    <dbReference type="NCBI Taxonomy" id="505711"/>
    <lineage>
        <taxon>Eukaryota</taxon>
        <taxon>Discoba</taxon>
        <taxon>Jakobida</taxon>
        <taxon>Andalucina</taxon>
        <taxon>Andaluciidae</taxon>
        <taxon>Andalucia</taxon>
    </lineage>
</organism>
<comment type="similarity">
    <text evidence="2 6">Belongs to the flavin monoamine oxidase family.</text>
</comment>
<feature type="binding site" evidence="5">
    <location>
        <position position="432"/>
    </location>
    <ligand>
        <name>FAD</name>
        <dbReference type="ChEBI" id="CHEBI:57692"/>
    </ligand>
</feature>
<evidence type="ECO:0000313" key="9">
    <source>
        <dbReference type="Proteomes" id="UP000799049"/>
    </source>
</evidence>
<reference evidence="8" key="1">
    <citation type="submission" date="2019-09" db="EMBL/GenBank/DDBJ databases">
        <title>The Mitochondrial Proteome of the Jakobid, Andalucia godoyi, a Protist With the Most Gene-Rich and Bacteria-Like Mitochondrial Genome.</title>
        <authorList>
            <person name="Gray M.W."/>
            <person name="Burger G."/>
            <person name="Derelle R."/>
            <person name="Klimes V."/>
            <person name="Leger M."/>
            <person name="Sarrasin M."/>
            <person name="Vlcek C."/>
            <person name="Roger A.J."/>
            <person name="Elias M."/>
            <person name="Lang B.F."/>
        </authorList>
    </citation>
    <scope>NUCLEOTIDE SEQUENCE</scope>
    <source>
        <strain evidence="8">And28</strain>
    </source>
</reference>
<dbReference type="Gene3D" id="3.50.50.60">
    <property type="entry name" value="FAD/NAD(P)-binding domain"/>
    <property type="match status" value="1"/>
</dbReference>
<evidence type="ECO:0000256" key="2">
    <source>
        <dbReference type="ARBA" id="ARBA00005995"/>
    </source>
</evidence>
<dbReference type="InterPro" id="IPR036188">
    <property type="entry name" value="FAD/NAD-bd_sf"/>
</dbReference>
<keyword evidence="9" id="KW-1185">Reference proteome</keyword>
<name>A0A8K0AIB9_ANDGO</name>
<dbReference type="Gene3D" id="3.90.660.10">
    <property type="match status" value="1"/>
</dbReference>
<dbReference type="PANTHER" id="PTHR43563:SF1">
    <property type="entry name" value="AMINE OXIDASE [FLAVIN-CONTAINING] B"/>
    <property type="match status" value="1"/>
</dbReference>
<evidence type="ECO:0000256" key="5">
    <source>
        <dbReference type="PIRSR" id="PIRSR601613-1"/>
    </source>
</evidence>
<dbReference type="AlphaFoldDB" id="A0A8K0AIB9"/>
<dbReference type="GO" id="GO:0097621">
    <property type="term" value="F:monoamine oxidase activity"/>
    <property type="evidence" value="ECO:0007669"/>
    <property type="project" value="UniProtKB-EC"/>
</dbReference>
<feature type="domain" description="Amine oxidase" evidence="7">
    <location>
        <begin position="11"/>
        <end position="455"/>
    </location>
</feature>
<dbReference type="OrthoDB" id="5046242at2759"/>
<evidence type="ECO:0000256" key="3">
    <source>
        <dbReference type="ARBA" id="ARBA00023002"/>
    </source>
</evidence>
<accession>A0A8K0AIB9</accession>
<dbReference type="SUPFAM" id="SSF51905">
    <property type="entry name" value="FAD/NAD(P)-binding domain"/>
    <property type="match status" value="1"/>
</dbReference>
<dbReference type="Proteomes" id="UP000799049">
    <property type="component" value="Unassembled WGS sequence"/>
</dbReference>
<dbReference type="SUPFAM" id="SSF54373">
    <property type="entry name" value="FAD-linked reductases, C-terminal domain"/>
    <property type="match status" value="1"/>
</dbReference>
<dbReference type="PANTHER" id="PTHR43563">
    <property type="entry name" value="AMINE OXIDASE"/>
    <property type="match status" value="1"/>
</dbReference>
<dbReference type="InterPro" id="IPR050703">
    <property type="entry name" value="Flavin_MAO"/>
</dbReference>
<keyword evidence="6" id="KW-0274">FAD</keyword>
<dbReference type="EMBL" id="VRVR01000014">
    <property type="protein sequence ID" value="KAF0852828.1"/>
    <property type="molecule type" value="Genomic_DNA"/>
</dbReference>